<evidence type="ECO:0000256" key="8">
    <source>
        <dbReference type="ARBA" id="ARBA00022452"/>
    </source>
</evidence>
<reference evidence="21" key="1">
    <citation type="journal article" date="2017" name="Genome Announc.">
        <title>Whole-Genome Sequence of Photobacterium damselae subsp. piscicida Strain 91-197, Isolated from Hybrid Striped Bass (Morone sp.) in the United States.</title>
        <authorList>
            <person name="Teru Y."/>
            <person name="Hikima J."/>
            <person name="Kono T."/>
            <person name="Sakai M."/>
            <person name="Takano T."/>
            <person name="Hawke J.P."/>
            <person name="Takeyama H."/>
            <person name="Aoki T."/>
        </authorList>
    </citation>
    <scope>NUCLEOTIDE SEQUENCE</scope>
    <source>
        <strain evidence="21">91-197</strain>
    </source>
</reference>
<name>A0A1Q9H3Z0_PHODP</name>
<comment type="catalytic activity">
    <reaction evidence="1 20">
        <text>a 1,2-diacyl-sn-glycero-3-phosphocholine + H2O = a 2-acyl-sn-glycero-3-phosphocholine + a fatty acid + H(+)</text>
        <dbReference type="Rhea" id="RHEA:18689"/>
        <dbReference type="ChEBI" id="CHEBI:15377"/>
        <dbReference type="ChEBI" id="CHEBI:15378"/>
        <dbReference type="ChEBI" id="CHEBI:28868"/>
        <dbReference type="ChEBI" id="CHEBI:57643"/>
        <dbReference type="ChEBI" id="CHEBI:57875"/>
        <dbReference type="EC" id="3.1.1.32"/>
    </reaction>
</comment>
<evidence type="ECO:0000256" key="16">
    <source>
        <dbReference type="ARBA" id="ARBA00023136"/>
    </source>
</evidence>
<feature type="signal peptide" evidence="20">
    <location>
        <begin position="1"/>
        <end position="24"/>
    </location>
</feature>
<dbReference type="EC" id="3.1.1.4" evidence="6 20"/>
<evidence type="ECO:0000256" key="1">
    <source>
        <dbReference type="ARBA" id="ARBA00000111"/>
    </source>
</evidence>
<dbReference type="PANTHER" id="PTHR40457">
    <property type="entry name" value="PHOSPHOLIPASE A1"/>
    <property type="match status" value="1"/>
</dbReference>
<gene>
    <name evidence="22" type="ORF">IC627_04085</name>
    <name evidence="21" type="ORF">PDPUS_1_02462</name>
</gene>
<evidence type="ECO:0000256" key="7">
    <source>
        <dbReference type="ARBA" id="ARBA00021726"/>
    </source>
</evidence>
<comment type="cofactor">
    <cofactor evidence="20">
        <name>Ca(2+)</name>
        <dbReference type="ChEBI" id="CHEBI:29108"/>
    </cofactor>
    <text evidence="20">Binds 1 Ca(2+) ion per monomer. In the dimeric form the Ca(2+) is bound by different amino acids with binding of each Ca(2+) shared with ligands coming from each monomer. The Ca(2+) ion may have a role in catalysis.</text>
</comment>
<evidence type="ECO:0000256" key="3">
    <source>
        <dbReference type="ARBA" id="ARBA00010525"/>
    </source>
</evidence>
<evidence type="ECO:0000256" key="17">
    <source>
        <dbReference type="ARBA" id="ARBA00023237"/>
    </source>
</evidence>
<keyword evidence="16" id="KW-0472">Membrane</keyword>
<evidence type="ECO:0000256" key="10">
    <source>
        <dbReference type="ARBA" id="ARBA00022723"/>
    </source>
</evidence>
<evidence type="ECO:0000313" key="21">
    <source>
        <dbReference type="EMBL" id="BAX53836.1"/>
    </source>
</evidence>
<keyword evidence="17 20" id="KW-0998">Cell outer membrane</keyword>
<comment type="catalytic activity">
    <reaction evidence="2 20">
        <text>a 1,2-diacyl-sn-glycero-3-phosphocholine + H2O = a 1-acyl-sn-glycero-3-phosphocholine + a fatty acid + H(+)</text>
        <dbReference type="Rhea" id="RHEA:15801"/>
        <dbReference type="ChEBI" id="CHEBI:15377"/>
        <dbReference type="ChEBI" id="CHEBI:15378"/>
        <dbReference type="ChEBI" id="CHEBI:28868"/>
        <dbReference type="ChEBI" id="CHEBI:57643"/>
        <dbReference type="ChEBI" id="CHEBI:58168"/>
        <dbReference type="EC" id="3.1.1.4"/>
    </reaction>
</comment>
<evidence type="ECO:0000313" key="23">
    <source>
        <dbReference type="Proteomes" id="UP000218676"/>
    </source>
</evidence>
<evidence type="ECO:0000256" key="14">
    <source>
        <dbReference type="ARBA" id="ARBA00022963"/>
    </source>
</evidence>
<evidence type="ECO:0000256" key="4">
    <source>
        <dbReference type="ARBA" id="ARBA00011702"/>
    </source>
</evidence>
<feature type="active site" description="Proton acceptor" evidence="18">
    <location>
        <position position="156"/>
    </location>
</feature>
<proteinExistence type="inferred from homology"/>
<dbReference type="Proteomes" id="UP000516656">
    <property type="component" value="Chromosome 1"/>
</dbReference>
<comment type="subunit">
    <text evidence="4 20">Homodimer; dimerization is reversible, and the dimeric form is the active one.</text>
</comment>
<evidence type="ECO:0000256" key="6">
    <source>
        <dbReference type="ARBA" id="ARBA00013278"/>
    </source>
</evidence>
<dbReference type="GO" id="GO:0008970">
    <property type="term" value="F:phospholipase A1 activity"/>
    <property type="evidence" value="ECO:0007669"/>
    <property type="project" value="UniProtKB-EC"/>
</dbReference>
<evidence type="ECO:0000313" key="22">
    <source>
        <dbReference type="EMBL" id="QOD57185.1"/>
    </source>
</evidence>
<dbReference type="EMBL" id="AP018045">
    <property type="protein sequence ID" value="BAX53836.1"/>
    <property type="molecule type" value="Genomic_DNA"/>
</dbReference>
<evidence type="ECO:0000256" key="12">
    <source>
        <dbReference type="ARBA" id="ARBA00022801"/>
    </source>
</evidence>
<keyword evidence="14 20" id="KW-0442">Lipid degradation</keyword>
<reference evidence="23" key="2">
    <citation type="submission" date="2017-05" db="EMBL/GenBank/DDBJ databases">
        <title>Whole genome sequence of fish pathogenic bacteria, Photobacterium damselae subsp. piscicida, strain 91-197, isolated from hybrid striped bass (Morone sp.) in USA.</title>
        <authorList>
            <person name="Teru Y."/>
            <person name="Hikima J."/>
            <person name="Kono T."/>
            <person name="Sakai M."/>
            <person name="Takano T."/>
            <person name="Hawke J.P."/>
            <person name="Takeyama H."/>
            <person name="Aoki T."/>
        </authorList>
    </citation>
    <scope>NUCLEOTIDE SEQUENCE [LARGE SCALE GENOMIC DNA]</scope>
    <source>
        <strain evidence="23">91-197</strain>
    </source>
</reference>
<dbReference type="EMBL" id="CP061854">
    <property type="protein sequence ID" value="QOD57185.1"/>
    <property type="molecule type" value="Genomic_DNA"/>
</dbReference>
<keyword evidence="11 20" id="KW-0732">Signal</keyword>
<feature type="binding site" description="in dimeric form" evidence="19">
    <location>
        <position position="119"/>
    </location>
    <ligand>
        <name>Ca(2+)</name>
        <dbReference type="ChEBI" id="CHEBI:29108"/>
        <label>1</label>
    </ligand>
</feature>
<evidence type="ECO:0000256" key="19">
    <source>
        <dbReference type="PIRSR" id="PIRSR603187-2"/>
    </source>
</evidence>
<evidence type="ECO:0000256" key="5">
    <source>
        <dbReference type="ARBA" id="ARBA00013179"/>
    </source>
</evidence>
<dbReference type="GO" id="GO:0005509">
    <property type="term" value="F:calcium ion binding"/>
    <property type="evidence" value="ECO:0007669"/>
    <property type="project" value="TreeGrafter"/>
</dbReference>
<dbReference type="AlphaFoldDB" id="A0A1Q9H3Z0"/>
<keyword evidence="9" id="KW-0812">Transmembrane</keyword>
<keyword evidence="10 19" id="KW-0479">Metal-binding</keyword>
<comment type="similarity">
    <text evidence="3 20">Belongs to the phospholipase A1 family.</text>
</comment>
<evidence type="ECO:0000256" key="15">
    <source>
        <dbReference type="ARBA" id="ARBA00023098"/>
    </source>
</evidence>
<accession>A0A1Q9H3Z0</accession>
<reference evidence="22 24" key="3">
    <citation type="submission" date="2020-09" db="EMBL/GenBank/DDBJ databases">
        <title>Complete, closed and curated genome sequences of Photobacterium damselae subsp. piscicida isolates from Australia indicate localised evolution and additional plasmid-borne pathogenicity mechanisms.</title>
        <authorList>
            <person name="Baseggio L."/>
            <person name="Silayeva O."/>
            <person name="Buller N."/>
            <person name="Landos M."/>
            <person name="Engelstaedter J."/>
            <person name="Barnes A.C."/>
        </authorList>
    </citation>
    <scope>NUCLEOTIDE SEQUENCE [LARGE SCALE GENOMIC DNA]</scope>
    <source>
        <strain evidence="22 24">AS-16-0540-1</strain>
    </source>
</reference>
<evidence type="ECO:0000256" key="20">
    <source>
        <dbReference type="RuleBase" id="RU366027"/>
    </source>
</evidence>
<organism evidence="21 23">
    <name type="scientific">Photobacterium damsela subsp. piscicida</name>
    <name type="common">Pasteurella piscicida</name>
    <dbReference type="NCBI Taxonomy" id="38294"/>
    <lineage>
        <taxon>Bacteria</taxon>
        <taxon>Pseudomonadati</taxon>
        <taxon>Pseudomonadota</taxon>
        <taxon>Gammaproteobacteria</taxon>
        <taxon>Vibrionales</taxon>
        <taxon>Vibrionaceae</taxon>
        <taxon>Photobacterium</taxon>
    </lineage>
</organism>
<keyword evidence="15 20" id="KW-0443">Lipid metabolism</keyword>
<dbReference type="GO" id="GO:0016042">
    <property type="term" value="P:lipid catabolic process"/>
    <property type="evidence" value="ECO:0007669"/>
    <property type="project" value="UniProtKB-KW"/>
</dbReference>
<evidence type="ECO:0000256" key="13">
    <source>
        <dbReference type="ARBA" id="ARBA00022837"/>
    </source>
</evidence>
<dbReference type="RefSeq" id="WP_044174871.1">
    <property type="nucleotide sequence ID" value="NZ_SRHD01000080.1"/>
</dbReference>
<dbReference type="Proteomes" id="UP000218676">
    <property type="component" value="Chromosome 1"/>
</dbReference>
<dbReference type="Pfam" id="PF02253">
    <property type="entry name" value="PLA1"/>
    <property type="match status" value="1"/>
</dbReference>
<evidence type="ECO:0000256" key="9">
    <source>
        <dbReference type="ARBA" id="ARBA00022692"/>
    </source>
</evidence>
<evidence type="ECO:0000313" key="24">
    <source>
        <dbReference type="Proteomes" id="UP000516656"/>
    </source>
</evidence>
<sequence length="284" mass="32602">MNRNVPMTSGMLLAAVCYMSHAHADELASPVNNPLDYSSNNSLLLEQYKDNFILPVYYTSNPDKSEYSPEIPGGDHFSNTKVNFQISLKYKMFSNLLTDNDTMYVAYTQRSNWQAYVSSAYFQDNEYEPSLFWSFPAKLAETSDWQYAGTTFGFVHQSNGRGGNDERSWNRAFADVSFKNDQFTLSVKPWLRLDMGGRDYNPNIENYLGNGRISLNWMPTKEHSLTFTVRNALESGFSRSYEKLTWNFPIYKRLRGYMLVESGYGLSISDYDHYDNGVGMGIAF</sequence>
<feature type="chain" id="PRO_5011397481" description="Phospholipase A1" evidence="20">
    <location>
        <begin position="25"/>
        <end position="284"/>
    </location>
</feature>
<evidence type="ECO:0000256" key="11">
    <source>
        <dbReference type="ARBA" id="ARBA00022729"/>
    </source>
</evidence>
<dbReference type="GO" id="GO:0009279">
    <property type="term" value="C:cell outer membrane"/>
    <property type="evidence" value="ECO:0007669"/>
    <property type="project" value="UniProtKB-SubCell"/>
</dbReference>
<dbReference type="EC" id="3.1.1.32" evidence="5 20"/>
<keyword evidence="12 20" id="KW-0378">Hydrolase</keyword>
<dbReference type="SUPFAM" id="SSF56931">
    <property type="entry name" value="Outer membrane phospholipase A (OMPLA)"/>
    <property type="match status" value="1"/>
</dbReference>
<comment type="function">
    <text evidence="20">Hydrolysis of phosphatidylcholine with phospholipase A2 (EC 3.1.1.4) and phospholipase A1 (EC 3.1.1.32) activities.</text>
</comment>
<dbReference type="GO" id="GO:0004623">
    <property type="term" value="F:phospholipase A2 activity"/>
    <property type="evidence" value="ECO:0007669"/>
    <property type="project" value="UniProtKB-EC"/>
</dbReference>
<keyword evidence="13 19" id="KW-0106">Calcium</keyword>
<comment type="subcellular location">
    <subcellularLocation>
        <location evidence="20">Cell outer membrane</location>
        <topology evidence="20">Multi-pass membrane protein</topology>
    </subcellularLocation>
    <text evidence="20">One of the very few enzymes located there.</text>
</comment>
<dbReference type="InterPro" id="IPR036541">
    <property type="entry name" value="PLipase_A1_sf"/>
</dbReference>
<dbReference type="PANTHER" id="PTHR40457:SF1">
    <property type="entry name" value="PHOSPHOLIPASE A1"/>
    <property type="match status" value="1"/>
</dbReference>
<protein>
    <recommendedName>
        <fullName evidence="7 20">Phospholipase A1</fullName>
        <ecNumber evidence="5 20">3.1.1.32</ecNumber>
        <ecNumber evidence="6 20">3.1.1.4</ecNumber>
    </recommendedName>
    <alternativeName>
        <fullName evidence="20">Phosphatidylcholine 1-acylhydrolase</fullName>
    </alternativeName>
</protein>
<dbReference type="Gene3D" id="2.40.230.10">
    <property type="entry name" value="Phospholipase A1"/>
    <property type="match status" value="1"/>
</dbReference>
<dbReference type="PRINTS" id="PR01486">
    <property type="entry name" value="PHPHLIPASEA1"/>
</dbReference>
<evidence type="ECO:0000256" key="2">
    <source>
        <dbReference type="ARBA" id="ARBA00001604"/>
    </source>
</evidence>
<keyword evidence="8" id="KW-1134">Transmembrane beta strand</keyword>
<feature type="binding site" description="in dimeric form" evidence="19">
    <location>
        <position position="161"/>
    </location>
    <ligand>
        <name>Ca(2+)</name>
        <dbReference type="ChEBI" id="CHEBI:29108"/>
        <label>1</label>
    </ligand>
</feature>
<feature type="active site" description="Nucleophile" evidence="18">
    <location>
        <position position="158"/>
    </location>
</feature>
<evidence type="ECO:0000256" key="18">
    <source>
        <dbReference type="PIRSR" id="PIRSR603187-1"/>
    </source>
</evidence>
<dbReference type="InterPro" id="IPR003187">
    <property type="entry name" value="PLipase_A1"/>
</dbReference>